<dbReference type="Pfam" id="PF01223">
    <property type="entry name" value="Endonuclease_NS"/>
    <property type="match status" value="2"/>
</dbReference>
<keyword evidence="6" id="KW-0540">Nuclease</keyword>
<dbReference type="GO" id="GO:0046872">
    <property type="term" value="F:metal ion binding"/>
    <property type="evidence" value="ECO:0007669"/>
    <property type="project" value="UniProtKB-KW"/>
</dbReference>
<dbReference type="AlphaFoldDB" id="A0A6M1SKB2"/>
<dbReference type="InterPro" id="IPR044925">
    <property type="entry name" value="His-Me_finger_sf"/>
</dbReference>
<feature type="domain" description="DNA/RNA non-specific endonuclease/pyrophosphatase/phosphodiesterase" evidence="5">
    <location>
        <begin position="48"/>
        <end position="293"/>
    </location>
</feature>
<dbReference type="InterPro" id="IPR001604">
    <property type="entry name" value="Endo_G_ENPP1-like_dom"/>
</dbReference>
<proteinExistence type="predicted"/>
<dbReference type="SMART" id="SM00477">
    <property type="entry name" value="NUC"/>
    <property type="match status" value="1"/>
</dbReference>
<dbReference type="InterPro" id="IPR044929">
    <property type="entry name" value="DNA/RNA_non-sp_Endonuclease_sf"/>
</dbReference>
<evidence type="ECO:0000256" key="3">
    <source>
        <dbReference type="SAM" id="SignalP"/>
    </source>
</evidence>
<dbReference type="GO" id="GO:0004519">
    <property type="term" value="F:endonuclease activity"/>
    <property type="evidence" value="ECO:0007669"/>
    <property type="project" value="UniProtKB-KW"/>
</dbReference>
<reference evidence="6 7" key="1">
    <citation type="submission" date="2020-02" db="EMBL/GenBank/DDBJ databases">
        <title>Balneolaceae bacterium YR4-1, complete genome.</title>
        <authorList>
            <person name="Li Y."/>
            <person name="Wu S."/>
        </authorList>
    </citation>
    <scope>NUCLEOTIDE SEQUENCE [LARGE SCALE GENOMIC DNA]</scope>
    <source>
        <strain evidence="6 7">YR4-1</strain>
    </source>
</reference>
<dbReference type="PROSITE" id="PS00018">
    <property type="entry name" value="EF_HAND_1"/>
    <property type="match status" value="1"/>
</dbReference>
<keyword evidence="3" id="KW-0732">Signal</keyword>
<keyword evidence="2" id="KW-0479">Metal-binding</keyword>
<evidence type="ECO:0000313" key="6">
    <source>
        <dbReference type="EMBL" id="NGP75741.1"/>
    </source>
</evidence>
<feature type="active site" description="Proton acceptor" evidence="1">
    <location>
        <position position="116"/>
    </location>
</feature>
<keyword evidence="6" id="KW-0255">Endonuclease</keyword>
<feature type="chain" id="PRO_5027018670" evidence="3">
    <location>
        <begin position="22"/>
        <end position="310"/>
    </location>
</feature>
<organism evidence="6 7">
    <name type="scientific">Halalkalibaculum roseum</name>
    <dbReference type="NCBI Taxonomy" id="2709311"/>
    <lineage>
        <taxon>Bacteria</taxon>
        <taxon>Pseudomonadati</taxon>
        <taxon>Balneolota</taxon>
        <taxon>Balneolia</taxon>
        <taxon>Balneolales</taxon>
        <taxon>Balneolaceae</taxon>
        <taxon>Halalkalibaculum</taxon>
    </lineage>
</organism>
<keyword evidence="6" id="KW-0378">Hydrolase</keyword>
<feature type="domain" description="ENPP1-3/EXOG-like endonuclease/phosphodiesterase" evidence="4">
    <location>
        <begin position="49"/>
        <end position="293"/>
    </location>
</feature>
<protein>
    <submittedName>
        <fullName evidence="6">DNA/RNA non-specific endonuclease</fullName>
    </submittedName>
</protein>
<dbReference type="Proteomes" id="UP000473278">
    <property type="component" value="Unassembled WGS sequence"/>
</dbReference>
<gene>
    <name evidence="6" type="ORF">G3570_03800</name>
</gene>
<evidence type="ECO:0000313" key="7">
    <source>
        <dbReference type="Proteomes" id="UP000473278"/>
    </source>
</evidence>
<dbReference type="GO" id="GO:0016787">
    <property type="term" value="F:hydrolase activity"/>
    <property type="evidence" value="ECO:0007669"/>
    <property type="project" value="InterPro"/>
</dbReference>
<evidence type="ECO:0000256" key="1">
    <source>
        <dbReference type="PIRSR" id="PIRSR640255-1"/>
    </source>
</evidence>
<dbReference type="Gene3D" id="3.40.570.10">
    <property type="entry name" value="Extracellular Endonuclease, subunit A"/>
    <property type="match status" value="1"/>
</dbReference>
<dbReference type="GO" id="GO:0003676">
    <property type="term" value="F:nucleic acid binding"/>
    <property type="evidence" value="ECO:0007669"/>
    <property type="project" value="InterPro"/>
</dbReference>
<dbReference type="RefSeq" id="WP_165139314.1">
    <property type="nucleotide sequence ID" value="NZ_JAALLT010000001.1"/>
</dbReference>
<sequence length="310" mass="35121">MRLPLLSVAIILLLSVNTTPAQNYSEYNQQLVDEHIYQGMPGYDNILFREAYILSYNHKHRIPNWVAYKVEPGYTNTVPRYGIFNSFRVDQNIPNPVRDQEYVGLYNGGEGYARGHLAPFNISGGDRDGDGLYGVADTNGDGVVNADDMKDLELWEFVSDANEISRVYEINHLSNVAPQDHDGFNGGGGIWRDLERYIQDTVVEEQEKEVWVYAGTVLGRGEMENVGTNNDITVPPMFFKIVVRNDNHGKPLVLAFLLPHHKEAHGEIQDFLVSVDIIEALTGLDFFSKMDEDMEGKLEAEDTWLNWGEF</sequence>
<dbReference type="PANTHER" id="PTHR13966:SF5">
    <property type="entry name" value="ENDONUCLEASE G, MITOCHONDRIAL"/>
    <property type="match status" value="1"/>
</dbReference>
<evidence type="ECO:0000256" key="2">
    <source>
        <dbReference type="PIRSR" id="PIRSR640255-2"/>
    </source>
</evidence>
<comment type="caution">
    <text evidence="6">The sequence shown here is derived from an EMBL/GenBank/DDBJ whole genome shotgun (WGS) entry which is preliminary data.</text>
</comment>
<evidence type="ECO:0000259" key="4">
    <source>
        <dbReference type="SMART" id="SM00477"/>
    </source>
</evidence>
<evidence type="ECO:0000259" key="5">
    <source>
        <dbReference type="SMART" id="SM00892"/>
    </source>
</evidence>
<dbReference type="InterPro" id="IPR040255">
    <property type="entry name" value="Non-specific_endonuclease"/>
</dbReference>
<dbReference type="PANTHER" id="PTHR13966">
    <property type="entry name" value="ENDONUCLEASE RELATED"/>
    <property type="match status" value="1"/>
</dbReference>
<dbReference type="InterPro" id="IPR020821">
    <property type="entry name" value="ENPP1-3/EXOG-like_nuc-like"/>
</dbReference>
<accession>A0A6M1SKB2</accession>
<dbReference type="SMART" id="SM00892">
    <property type="entry name" value="Endonuclease_NS"/>
    <property type="match status" value="1"/>
</dbReference>
<feature type="binding site" evidence="2">
    <location>
        <position position="185"/>
    </location>
    <ligand>
        <name>Mg(2+)</name>
        <dbReference type="ChEBI" id="CHEBI:18420"/>
        <note>catalytic</note>
    </ligand>
</feature>
<dbReference type="EMBL" id="JAALLT010000001">
    <property type="protein sequence ID" value="NGP75741.1"/>
    <property type="molecule type" value="Genomic_DNA"/>
</dbReference>
<keyword evidence="7" id="KW-1185">Reference proteome</keyword>
<feature type="signal peptide" evidence="3">
    <location>
        <begin position="1"/>
        <end position="21"/>
    </location>
</feature>
<name>A0A6M1SKB2_9BACT</name>
<dbReference type="InterPro" id="IPR018247">
    <property type="entry name" value="EF_Hand_1_Ca_BS"/>
</dbReference>
<dbReference type="SUPFAM" id="SSF54060">
    <property type="entry name" value="His-Me finger endonucleases"/>
    <property type="match status" value="2"/>
</dbReference>